<evidence type="ECO:0000313" key="3">
    <source>
        <dbReference type="Proteomes" id="UP001500191"/>
    </source>
</evidence>
<evidence type="ECO:0000313" key="2">
    <source>
        <dbReference type="EMBL" id="GAA0512643.1"/>
    </source>
</evidence>
<dbReference type="RefSeq" id="WP_343758449.1">
    <property type="nucleotide sequence ID" value="NZ_BAAADB010000018.1"/>
</dbReference>
<gene>
    <name evidence="2" type="ORF">GCM10008937_20460</name>
</gene>
<proteinExistence type="predicted"/>
<sequence>MQKTLVSAALLALTLSTPVLAGGAAGPATGASAQVLAATPAALLAALKEAGYRVTMDPVSPDSDPSMTVMAGDYEVSVWLSGCKAGTCARVTASTSWDYSDREEALDTELVNDWNSNYYTQAYAYEGAYYLDSTLPIAGGYTRATLKAWMTDYLGDVKDFETELP</sequence>
<protein>
    <recommendedName>
        <fullName evidence="4">YbjN domain-containing protein</fullName>
    </recommendedName>
</protein>
<organism evidence="2 3">
    <name type="scientific">Deinococcus depolymerans</name>
    <dbReference type="NCBI Taxonomy" id="392408"/>
    <lineage>
        <taxon>Bacteria</taxon>
        <taxon>Thermotogati</taxon>
        <taxon>Deinococcota</taxon>
        <taxon>Deinococci</taxon>
        <taxon>Deinococcales</taxon>
        <taxon>Deinococcaceae</taxon>
        <taxon>Deinococcus</taxon>
    </lineage>
</organism>
<dbReference type="Pfam" id="PF10722">
    <property type="entry name" value="YbjN"/>
    <property type="match status" value="1"/>
</dbReference>
<comment type="caution">
    <text evidence="2">The sequence shown here is derived from an EMBL/GenBank/DDBJ whole genome shotgun (WGS) entry which is preliminary data.</text>
</comment>
<feature type="signal peptide" evidence="1">
    <location>
        <begin position="1"/>
        <end position="21"/>
    </location>
</feature>
<keyword evidence="3" id="KW-1185">Reference proteome</keyword>
<keyword evidence="1" id="KW-0732">Signal</keyword>
<dbReference type="EMBL" id="BAAADB010000018">
    <property type="protein sequence ID" value="GAA0512643.1"/>
    <property type="molecule type" value="Genomic_DNA"/>
</dbReference>
<name>A0ABN1C696_9DEIO</name>
<evidence type="ECO:0008006" key="4">
    <source>
        <dbReference type="Google" id="ProtNLM"/>
    </source>
</evidence>
<accession>A0ABN1C696</accession>
<dbReference type="Proteomes" id="UP001500191">
    <property type="component" value="Unassembled WGS sequence"/>
</dbReference>
<dbReference type="InterPro" id="IPR019660">
    <property type="entry name" value="Put_sensory_transdc_reg_YbjN"/>
</dbReference>
<evidence type="ECO:0000256" key="1">
    <source>
        <dbReference type="SAM" id="SignalP"/>
    </source>
</evidence>
<reference evidence="2 3" key="1">
    <citation type="journal article" date="2019" name="Int. J. Syst. Evol. Microbiol.">
        <title>The Global Catalogue of Microorganisms (GCM) 10K type strain sequencing project: providing services to taxonomists for standard genome sequencing and annotation.</title>
        <authorList>
            <consortium name="The Broad Institute Genomics Platform"/>
            <consortium name="The Broad Institute Genome Sequencing Center for Infectious Disease"/>
            <person name="Wu L."/>
            <person name="Ma J."/>
        </authorList>
    </citation>
    <scope>NUCLEOTIDE SEQUENCE [LARGE SCALE GENOMIC DNA]</scope>
    <source>
        <strain evidence="2 3">JCM 14368</strain>
    </source>
</reference>
<feature type="chain" id="PRO_5045826480" description="YbjN domain-containing protein" evidence="1">
    <location>
        <begin position="22"/>
        <end position="165"/>
    </location>
</feature>